<reference evidence="1" key="1">
    <citation type="submission" date="2018-06" db="EMBL/GenBank/DDBJ databases">
        <authorList>
            <person name="Zhirakovskaya E."/>
        </authorList>
    </citation>
    <scope>NUCLEOTIDE SEQUENCE</scope>
</reference>
<organism evidence="1">
    <name type="scientific">hydrothermal vent metagenome</name>
    <dbReference type="NCBI Taxonomy" id="652676"/>
    <lineage>
        <taxon>unclassified sequences</taxon>
        <taxon>metagenomes</taxon>
        <taxon>ecological metagenomes</taxon>
    </lineage>
</organism>
<dbReference type="AlphaFoldDB" id="A0A3B0Y706"/>
<gene>
    <name evidence="1" type="ORF">MNBD_GAMMA10-390</name>
</gene>
<name>A0A3B0Y706_9ZZZZ</name>
<evidence type="ECO:0000313" key="1">
    <source>
        <dbReference type="EMBL" id="VAW71317.1"/>
    </source>
</evidence>
<accession>A0A3B0Y706</accession>
<proteinExistence type="predicted"/>
<protein>
    <submittedName>
        <fullName evidence="1">Uncharacterized protein</fullName>
    </submittedName>
</protein>
<sequence length="240" mass="28215">MQVTEAQEKWGAMTALLSLDVVKPFYKYMGLDIDSPDKFTEVLRKAIIENRQEFEANPSQVPNLKKRVLKSISQVFSVETAEAFENWFDNDFIWYPVDRRGAYDEWASLLKQAVNQYDGWSFLGIPEYLSQTAKNKLLNEVMANANTEINELSDKVDEIPYTEWDIEMYALHHFDDYDCAPFFIGVMPVVRYRRIKKYVKWLIESLNKEELNTFIKNANQLRLDKPEMQILKKIYVPDGL</sequence>
<dbReference type="EMBL" id="UOFJ01000589">
    <property type="protein sequence ID" value="VAW71317.1"/>
    <property type="molecule type" value="Genomic_DNA"/>
</dbReference>